<comment type="similarity">
    <text evidence="2">Belongs to the cytochrome P450 family.</text>
</comment>
<keyword evidence="8" id="KW-0812">Transmembrane</keyword>
<evidence type="ECO:0000256" key="7">
    <source>
        <dbReference type="ARBA" id="ARBA00023033"/>
    </source>
</evidence>
<keyword evidence="4" id="KW-0479">Metal-binding</keyword>
<evidence type="ECO:0000256" key="6">
    <source>
        <dbReference type="ARBA" id="ARBA00023004"/>
    </source>
</evidence>
<evidence type="ECO:0000256" key="1">
    <source>
        <dbReference type="ARBA" id="ARBA00001971"/>
    </source>
</evidence>
<dbReference type="InterPro" id="IPR001128">
    <property type="entry name" value="Cyt_P450"/>
</dbReference>
<dbReference type="GO" id="GO:0004497">
    <property type="term" value="F:monooxygenase activity"/>
    <property type="evidence" value="ECO:0007669"/>
    <property type="project" value="UniProtKB-KW"/>
</dbReference>
<evidence type="ECO:0000256" key="5">
    <source>
        <dbReference type="ARBA" id="ARBA00023002"/>
    </source>
</evidence>
<keyword evidence="7" id="KW-0503">Monooxygenase</keyword>
<evidence type="ECO:0000313" key="9">
    <source>
        <dbReference type="Proteomes" id="UP000050761"/>
    </source>
</evidence>
<keyword evidence="8" id="KW-0472">Membrane</keyword>
<dbReference type="InterPro" id="IPR050476">
    <property type="entry name" value="Insect_CytP450_Detox"/>
</dbReference>
<keyword evidence="3" id="KW-0349">Heme</keyword>
<dbReference type="Proteomes" id="UP000050761">
    <property type="component" value="Unassembled WGS sequence"/>
</dbReference>
<dbReference type="PANTHER" id="PTHR24292:SF54">
    <property type="entry name" value="CYP9F3-RELATED"/>
    <property type="match status" value="1"/>
</dbReference>
<organism evidence="9 10">
    <name type="scientific">Heligmosomoides polygyrus</name>
    <name type="common">Parasitic roundworm</name>
    <dbReference type="NCBI Taxonomy" id="6339"/>
    <lineage>
        <taxon>Eukaryota</taxon>
        <taxon>Metazoa</taxon>
        <taxon>Ecdysozoa</taxon>
        <taxon>Nematoda</taxon>
        <taxon>Chromadorea</taxon>
        <taxon>Rhabditida</taxon>
        <taxon>Rhabditina</taxon>
        <taxon>Rhabditomorpha</taxon>
        <taxon>Strongyloidea</taxon>
        <taxon>Heligmosomidae</taxon>
        <taxon>Heligmosomoides</taxon>
    </lineage>
</organism>
<dbReference type="PRINTS" id="PR00463">
    <property type="entry name" value="EP450I"/>
</dbReference>
<dbReference type="GO" id="GO:0016705">
    <property type="term" value="F:oxidoreductase activity, acting on paired donors, with incorporation or reduction of molecular oxygen"/>
    <property type="evidence" value="ECO:0007669"/>
    <property type="project" value="InterPro"/>
</dbReference>
<keyword evidence="9" id="KW-1185">Reference proteome</keyword>
<reference evidence="10" key="1">
    <citation type="submission" date="2019-09" db="UniProtKB">
        <authorList>
            <consortium name="WormBaseParasite"/>
        </authorList>
    </citation>
    <scope>IDENTIFICATION</scope>
</reference>
<dbReference type="AlphaFoldDB" id="A0A183GR35"/>
<dbReference type="InterPro" id="IPR002401">
    <property type="entry name" value="Cyt_P450_E_grp-I"/>
</dbReference>
<keyword evidence="6" id="KW-0408">Iron</keyword>
<evidence type="ECO:0000256" key="3">
    <source>
        <dbReference type="ARBA" id="ARBA00022617"/>
    </source>
</evidence>
<dbReference type="Pfam" id="PF00067">
    <property type="entry name" value="p450"/>
    <property type="match status" value="1"/>
</dbReference>
<feature type="transmembrane region" description="Helical" evidence="8">
    <location>
        <begin position="6"/>
        <end position="33"/>
    </location>
</feature>
<sequence>LTREEITAQCFVFLLAGFDTTATSLAFVTHLLARNPLVQKNLQEEIDQHCSRDTISYETLKSMRYLDCIVKESLRMYPLANM</sequence>
<dbReference type="GO" id="GO:0020037">
    <property type="term" value="F:heme binding"/>
    <property type="evidence" value="ECO:0007669"/>
    <property type="project" value="InterPro"/>
</dbReference>
<dbReference type="GO" id="GO:0005506">
    <property type="term" value="F:iron ion binding"/>
    <property type="evidence" value="ECO:0007669"/>
    <property type="project" value="InterPro"/>
</dbReference>
<comment type="cofactor">
    <cofactor evidence="1">
        <name>heme</name>
        <dbReference type="ChEBI" id="CHEBI:30413"/>
    </cofactor>
</comment>
<evidence type="ECO:0000256" key="8">
    <source>
        <dbReference type="SAM" id="Phobius"/>
    </source>
</evidence>
<proteinExistence type="inferred from homology"/>
<dbReference type="SUPFAM" id="SSF48264">
    <property type="entry name" value="Cytochrome P450"/>
    <property type="match status" value="1"/>
</dbReference>
<keyword evidence="5" id="KW-0560">Oxidoreductase</keyword>
<evidence type="ECO:0000313" key="10">
    <source>
        <dbReference type="WBParaSite" id="HPBE_0002515501-mRNA-1"/>
    </source>
</evidence>
<dbReference type="Gene3D" id="1.10.630.10">
    <property type="entry name" value="Cytochrome P450"/>
    <property type="match status" value="1"/>
</dbReference>
<evidence type="ECO:0000256" key="2">
    <source>
        <dbReference type="ARBA" id="ARBA00010617"/>
    </source>
</evidence>
<accession>A0A183GR35</accession>
<dbReference type="WBParaSite" id="HPBE_0002515501-mRNA-1">
    <property type="protein sequence ID" value="HPBE_0002515501-mRNA-1"/>
    <property type="gene ID" value="HPBE_0002515501"/>
</dbReference>
<dbReference type="InterPro" id="IPR036396">
    <property type="entry name" value="Cyt_P450_sf"/>
</dbReference>
<name>A0A183GR35_HELPZ</name>
<dbReference type="PRINTS" id="PR00385">
    <property type="entry name" value="P450"/>
</dbReference>
<protein>
    <submittedName>
        <fullName evidence="10">Cytochrome P450</fullName>
    </submittedName>
</protein>
<dbReference type="PANTHER" id="PTHR24292">
    <property type="entry name" value="CYTOCHROME P450"/>
    <property type="match status" value="1"/>
</dbReference>
<keyword evidence="8" id="KW-1133">Transmembrane helix</keyword>
<evidence type="ECO:0000256" key="4">
    <source>
        <dbReference type="ARBA" id="ARBA00022723"/>
    </source>
</evidence>